<name>A0A8T0MQW7_PANVG</name>
<feature type="compositionally biased region" description="Pro residues" evidence="1">
    <location>
        <begin position="29"/>
        <end position="40"/>
    </location>
</feature>
<feature type="region of interest" description="Disordered" evidence="1">
    <location>
        <begin position="1"/>
        <end position="40"/>
    </location>
</feature>
<dbReference type="EMBL" id="CM029054">
    <property type="protein sequence ID" value="KAG2538512.1"/>
    <property type="molecule type" value="Genomic_DNA"/>
</dbReference>
<evidence type="ECO:0000313" key="2">
    <source>
        <dbReference type="EMBL" id="KAG2538512.1"/>
    </source>
</evidence>
<evidence type="ECO:0000313" key="3">
    <source>
        <dbReference type="Proteomes" id="UP000823388"/>
    </source>
</evidence>
<gene>
    <name evidence="2" type="ORF">PVAP13_9NG402214</name>
</gene>
<dbReference type="Proteomes" id="UP000823388">
    <property type="component" value="Chromosome 9N"/>
</dbReference>
<protein>
    <submittedName>
        <fullName evidence="2">Uncharacterized protein</fullName>
    </submittedName>
</protein>
<reference evidence="2" key="1">
    <citation type="submission" date="2020-05" db="EMBL/GenBank/DDBJ databases">
        <title>WGS assembly of Panicum virgatum.</title>
        <authorList>
            <person name="Lovell J.T."/>
            <person name="Jenkins J."/>
            <person name="Shu S."/>
            <person name="Juenger T.E."/>
            <person name="Schmutz J."/>
        </authorList>
    </citation>
    <scope>NUCLEOTIDE SEQUENCE</scope>
    <source>
        <strain evidence="2">AP13</strain>
    </source>
</reference>
<sequence length="207" mass="22475">MPHFARVQKRATPSLISAPAFSRAAQEAAPPPAIEDPPPSRIPSVLMYRPLCLATTDGRAGIWNPPSAAVPFGQNAEGRFNLEAYHSNGEFDPSGVGLMRHRVVPPTSNQVRLADDLFGHEEEDAEEARTGGMGSRSYTDLVLNGIQESQDDPLLNQAPATAKSSQGRTKNFSSKEDILLVLAWLNVGMDAISGVDQSQGTYWRRIH</sequence>
<accession>A0A8T0MQW7</accession>
<dbReference type="AlphaFoldDB" id="A0A8T0MQW7"/>
<comment type="caution">
    <text evidence="2">The sequence shown here is derived from an EMBL/GenBank/DDBJ whole genome shotgun (WGS) entry which is preliminary data.</text>
</comment>
<dbReference type="PANTHER" id="PTHR45125">
    <property type="entry name" value="F21J9.4-RELATED"/>
    <property type="match status" value="1"/>
</dbReference>
<evidence type="ECO:0000256" key="1">
    <source>
        <dbReference type="SAM" id="MobiDB-lite"/>
    </source>
</evidence>
<proteinExistence type="predicted"/>
<dbReference type="PANTHER" id="PTHR45125:SF3">
    <property type="entry name" value="NO-APICAL-MERISTEM-ASSOCIATED CARBOXY-TERMINAL DOMAIN PROTEIN"/>
    <property type="match status" value="1"/>
</dbReference>
<dbReference type="OrthoDB" id="674687at2759"/>
<keyword evidence="3" id="KW-1185">Reference proteome</keyword>
<organism evidence="2 3">
    <name type="scientific">Panicum virgatum</name>
    <name type="common">Blackwell switchgrass</name>
    <dbReference type="NCBI Taxonomy" id="38727"/>
    <lineage>
        <taxon>Eukaryota</taxon>
        <taxon>Viridiplantae</taxon>
        <taxon>Streptophyta</taxon>
        <taxon>Embryophyta</taxon>
        <taxon>Tracheophyta</taxon>
        <taxon>Spermatophyta</taxon>
        <taxon>Magnoliopsida</taxon>
        <taxon>Liliopsida</taxon>
        <taxon>Poales</taxon>
        <taxon>Poaceae</taxon>
        <taxon>PACMAD clade</taxon>
        <taxon>Panicoideae</taxon>
        <taxon>Panicodae</taxon>
        <taxon>Paniceae</taxon>
        <taxon>Panicinae</taxon>
        <taxon>Panicum</taxon>
        <taxon>Panicum sect. Hiantes</taxon>
    </lineage>
</organism>